<dbReference type="CDD" id="cd06127">
    <property type="entry name" value="DEDDh"/>
    <property type="match status" value="1"/>
</dbReference>
<dbReference type="PANTHER" id="PTHR30231:SF4">
    <property type="entry name" value="PROTEIN NEN2"/>
    <property type="match status" value="1"/>
</dbReference>
<dbReference type="GO" id="GO:0003677">
    <property type="term" value="F:DNA binding"/>
    <property type="evidence" value="ECO:0007669"/>
    <property type="project" value="InterPro"/>
</dbReference>
<keyword evidence="2" id="KW-0540">Nuclease</keyword>
<evidence type="ECO:0000313" key="8">
    <source>
        <dbReference type="Proteomes" id="UP000002943"/>
    </source>
</evidence>
<keyword evidence="4" id="KW-0269">Exonuclease</keyword>
<evidence type="ECO:0000256" key="2">
    <source>
        <dbReference type="ARBA" id="ARBA00022722"/>
    </source>
</evidence>
<evidence type="ECO:0000313" key="7">
    <source>
        <dbReference type="EMBL" id="EFP95736.1"/>
    </source>
</evidence>
<dbReference type="InterPro" id="IPR013520">
    <property type="entry name" value="Ribonucl_H"/>
</dbReference>
<dbReference type="GO" id="GO:0005829">
    <property type="term" value="C:cytosol"/>
    <property type="evidence" value="ECO:0007669"/>
    <property type="project" value="TreeGrafter"/>
</dbReference>
<dbReference type="GO" id="GO:0008408">
    <property type="term" value="F:3'-5' exonuclease activity"/>
    <property type="evidence" value="ECO:0007669"/>
    <property type="project" value="TreeGrafter"/>
</dbReference>
<name>E3BMJ1_9VIBR</name>
<protein>
    <recommendedName>
        <fullName evidence="1">DNA-directed DNA polymerase</fullName>
        <ecNumber evidence="1">2.7.7.7</ecNumber>
    </recommendedName>
</protein>
<organism evidence="7 8">
    <name type="scientific">Vibrio caribbeanicus ATCC BAA-2122</name>
    <dbReference type="NCBI Taxonomy" id="796620"/>
    <lineage>
        <taxon>Bacteria</taxon>
        <taxon>Pseudomonadati</taxon>
        <taxon>Pseudomonadota</taxon>
        <taxon>Gammaproteobacteria</taxon>
        <taxon>Vibrionales</taxon>
        <taxon>Vibrionaceae</taxon>
        <taxon>Vibrio</taxon>
    </lineage>
</organism>
<dbReference type="InterPro" id="IPR012337">
    <property type="entry name" value="RNaseH-like_sf"/>
</dbReference>
<dbReference type="OrthoDB" id="5497329at2"/>
<comment type="caution">
    <text evidence="7">The sequence shown here is derived from an EMBL/GenBank/DDBJ whole genome shotgun (WGS) entry which is preliminary data.</text>
</comment>
<dbReference type="EMBL" id="AEIU01000088">
    <property type="protein sequence ID" value="EFP95736.1"/>
    <property type="molecule type" value="Genomic_DNA"/>
</dbReference>
<proteinExistence type="predicted"/>
<evidence type="ECO:0000256" key="4">
    <source>
        <dbReference type="ARBA" id="ARBA00022839"/>
    </source>
</evidence>
<dbReference type="SUPFAM" id="SSF53098">
    <property type="entry name" value="Ribonuclease H-like"/>
    <property type="match status" value="1"/>
</dbReference>
<dbReference type="AlphaFoldDB" id="E3BMJ1"/>
<evidence type="ECO:0000256" key="3">
    <source>
        <dbReference type="ARBA" id="ARBA00022801"/>
    </source>
</evidence>
<evidence type="ECO:0000256" key="1">
    <source>
        <dbReference type="ARBA" id="ARBA00012417"/>
    </source>
</evidence>
<dbReference type="eggNOG" id="COG0847">
    <property type="taxonomic scope" value="Bacteria"/>
</dbReference>
<dbReference type="EC" id="2.7.7.7" evidence="1"/>
<dbReference type="GO" id="GO:0006260">
    <property type="term" value="P:DNA replication"/>
    <property type="evidence" value="ECO:0007669"/>
    <property type="project" value="InterPro"/>
</dbReference>
<dbReference type="Proteomes" id="UP000002943">
    <property type="component" value="Unassembled WGS sequence"/>
</dbReference>
<reference evidence="7 8" key="1">
    <citation type="journal article" date="2012" name="Int. J. Syst. Evol. Microbiol.">
        <title>Vibrio caribbeanicus sp. nov., isolated from the marine sponge Scleritoderma cyanea.</title>
        <authorList>
            <person name="Hoffmann M."/>
            <person name="Monday S.R."/>
            <person name="Allard M.W."/>
            <person name="Strain E.A."/>
            <person name="Whittaker P."/>
            <person name="Naum M."/>
            <person name="McCarthy P.J."/>
            <person name="Lopez J.V."/>
            <person name="Fischer M."/>
            <person name="Brown E.W."/>
        </authorList>
    </citation>
    <scope>NUCLEOTIDE SEQUENCE [LARGE SCALE GENOMIC DNA]</scope>
    <source>
        <strain evidence="7 8">ATCC BAA-2122</strain>
    </source>
</reference>
<dbReference type="Gene3D" id="3.30.420.10">
    <property type="entry name" value="Ribonuclease H-like superfamily/Ribonuclease H"/>
    <property type="match status" value="1"/>
</dbReference>
<dbReference type="InterPro" id="IPR006054">
    <property type="entry name" value="DnaQ"/>
</dbReference>
<dbReference type="NCBIfam" id="NF006602">
    <property type="entry name" value="PRK09146.1"/>
    <property type="match status" value="1"/>
</dbReference>
<keyword evidence="3" id="KW-0378">Hydrolase</keyword>
<dbReference type="PANTHER" id="PTHR30231">
    <property type="entry name" value="DNA POLYMERASE III SUBUNIT EPSILON"/>
    <property type="match status" value="1"/>
</dbReference>
<keyword evidence="8" id="KW-1185">Reference proteome</keyword>
<sequence>MLDKIIKPHSIDWPTKFKEKLEATQDSALLQYYKSGLPSIVTPIDQVVFLAMDFETTGLDSNDDDIITIGTVPFTIDRIMINKAKHWTVKPRKQLPEESVVIHGITHSDILDAPDLSGVYREVLEQMAGKVMVVHYQRIEREFFDKALKTRINEGIEFPVIDTMQLETIAQQKMTSGLINRLKRRQPESVRLGASRSRYGLPLYPPHHALTDAVATAELLQAQIAHHYKRNMAINQLWV</sequence>
<feature type="domain" description="Exonuclease" evidence="6">
    <location>
        <begin position="48"/>
        <end position="229"/>
    </location>
</feature>
<dbReference type="STRING" id="796620.VIBC2010_17335"/>
<dbReference type="Pfam" id="PF00929">
    <property type="entry name" value="RNase_T"/>
    <property type="match status" value="1"/>
</dbReference>
<dbReference type="InterPro" id="IPR036397">
    <property type="entry name" value="RNaseH_sf"/>
</dbReference>
<dbReference type="GO" id="GO:0003887">
    <property type="term" value="F:DNA-directed DNA polymerase activity"/>
    <property type="evidence" value="ECO:0007669"/>
    <property type="project" value="UniProtKB-EC"/>
</dbReference>
<dbReference type="RefSeq" id="WP_009602331.1">
    <property type="nucleotide sequence ID" value="NZ_AEIU01000088.1"/>
</dbReference>
<dbReference type="NCBIfam" id="TIGR00573">
    <property type="entry name" value="dnaq"/>
    <property type="match status" value="1"/>
</dbReference>
<dbReference type="SMART" id="SM00479">
    <property type="entry name" value="EXOIII"/>
    <property type="match status" value="1"/>
</dbReference>
<accession>E3BMJ1</accession>
<evidence type="ECO:0000259" key="6">
    <source>
        <dbReference type="SMART" id="SM00479"/>
    </source>
</evidence>
<comment type="catalytic activity">
    <reaction evidence="5">
        <text>DNA(n) + a 2'-deoxyribonucleoside 5'-triphosphate = DNA(n+1) + diphosphate</text>
        <dbReference type="Rhea" id="RHEA:22508"/>
        <dbReference type="Rhea" id="RHEA-COMP:17339"/>
        <dbReference type="Rhea" id="RHEA-COMP:17340"/>
        <dbReference type="ChEBI" id="CHEBI:33019"/>
        <dbReference type="ChEBI" id="CHEBI:61560"/>
        <dbReference type="ChEBI" id="CHEBI:173112"/>
        <dbReference type="EC" id="2.7.7.7"/>
    </reaction>
</comment>
<evidence type="ECO:0000256" key="5">
    <source>
        <dbReference type="ARBA" id="ARBA00049244"/>
    </source>
</evidence>
<gene>
    <name evidence="7" type="ORF">VIBC2010_17335</name>
</gene>